<dbReference type="PROSITE" id="PS51257">
    <property type="entry name" value="PROKAR_LIPOPROTEIN"/>
    <property type="match status" value="1"/>
</dbReference>
<dbReference type="EMBL" id="JASNGB010000007">
    <property type="protein sequence ID" value="MDL2342918.1"/>
    <property type="molecule type" value="Genomic_DNA"/>
</dbReference>
<gene>
    <name evidence="2" type="ORF">QOL99_02015</name>
</gene>
<name>A0ABT7JEL0_9DEIO</name>
<organism evidence="2 3">
    <name type="scientific">Deinococcus rhizophilus</name>
    <dbReference type="NCBI Taxonomy" id="3049544"/>
    <lineage>
        <taxon>Bacteria</taxon>
        <taxon>Thermotogati</taxon>
        <taxon>Deinococcota</taxon>
        <taxon>Deinococci</taxon>
        <taxon>Deinococcales</taxon>
        <taxon>Deinococcaceae</taxon>
        <taxon>Deinococcus</taxon>
    </lineage>
</organism>
<evidence type="ECO:0000256" key="1">
    <source>
        <dbReference type="SAM" id="SignalP"/>
    </source>
</evidence>
<dbReference type="Proteomes" id="UP001302059">
    <property type="component" value="Unassembled WGS sequence"/>
</dbReference>
<accession>A0ABT7JEL0</accession>
<keyword evidence="3" id="KW-1185">Reference proteome</keyword>
<reference evidence="2 3" key="1">
    <citation type="submission" date="2023-05" db="EMBL/GenBank/DDBJ databases">
        <authorList>
            <person name="Gao F."/>
        </authorList>
    </citation>
    <scope>NUCLEOTIDE SEQUENCE [LARGE SCALE GENOMIC DNA]</scope>
    <source>
        <strain evidence="2 3">MIMF12</strain>
    </source>
</reference>
<evidence type="ECO:0008006" key="4">
    <source>
        <dbReference type="Google" id="ProtNLM"/>
    </source>
</evidence>
<evidence type="ECO:0000313" key="2">
    <source>
        <dbReference type="EMBL" id="MDL2342918.1"/>
    </source>
</evidence>
<evidence type="ECO:0000313" key="3">
    <source>
        <dbReference type="Proteomes" id="UP001302059"/>
    </source>
</evidence>
<feature type="signal peptide" evidence="1">
    <location>
        <begin position="1"/>
        <end position="19"/>
    </location>
</feature>
<dbReference type="RefSeq" id="WP_285520946.1">
    <property type="nucleotide sequence ID" value="NZ_JASNGB010000007.1"/>
</dbReference>
<feature type="chain" id="PRO_5045329427" description="Lipoprotein" evidence="1">
    <location>
        <begin position="20"/>
        <end position="107"/>
    </location>
</feature>
<keyword evidence="1" id="KW-0732">Signal</keyword>
<comment type="caution">
    <text evidence="2">The sequence shown here is derived from an EMBL/GenBank/DDBJ whole genome shotgun (WGS) entry which is preliminary data.</text>
</comment>
<proteinExistence type="predicted"/>
<protein>
    <recommendedName>
        <fullName evidence="4">Lipoprotein</fullName>
    </recommendedName>
</protein>
<sequence>MKKIVMLAAVAALGLSACAPKYSPTTLKPVSDMSCAEMQEDYTKALAVRAQAEDKKGLSTENVLWTLFFFPGAVVNELDNRDVIEKADGRIAELRKAAPLKGCELKS</sequence>